<name>A0A1L7CZ74_9CORY</name>
<comment type="similarity">
    <text evidence="1">Belongs to the transglycosylase family. Rpf subfamily.</text>
</comment>
<dbReference type="InterPro" id="IPR011098">
    <property type="entry name" value="G5_dom"/>
</dbReference>
<sequence>MSNTAKRTVNPRNTRAAAPMKFGAATLVVAMAAGGGVAAATQKTVTVEVDGQVRQVSVIYGGLDRVLDSAEVDLGAGDEVIAQDTVTDGDRIIVRTAKPVTLVVDGVRRELTTTAATVREMLAELPDLDGAAVDGSGRIPADGVELAITTPKEIELADDGHVARMSLPAATVAEVLKMRGIELGPGDSVTPDPATKVVQGLRIAVSRIIEREIVEDVEVAPGEEVIEDPEMFEDEWEVIEEGVPGQKRVTYKVTTRDGEELARDVVAEEPMREATATLVRRGTKARPAAPAAGYGVWDELAQCESGGDWHIDNGNGFSGGLQFTDSTWAAYGGTEYAPRASQASREQQIAVAERVQAGQGWGAWPACSAQLGLI</sequence>
<evidence type="ECO:0000259" key="5">
    <source>
        <dbReference type="PROSITE" id="PS51109"/>
    </source>
</evidence>
<protein>
    <recommendedName>
        <fullName evidence="5">G5 domain-containing protein</fullName>
    </recommendedName>
</protein>
<dbReference type="EMBL" id="CP009248">
    <property type="protein sequence ID" value="APT91185.1"/>
    <property type="molecule type" value="Genomic_DNA"/>
</dbReference>
<dbReference type="AlphaFoldDB" id="A0A1L7CZ74"/>
<evidence type="ECO:0000256" key="1">
    <source>
        <dbReference type="ARBA" id="ARBA00010830"/>
    </source>
</evidence>
<dbReference type="GO" id="GO:0016787">
    <property type="term" value="F:hydrolase activity"/>
    <property type="evidence" value="ECO:0007669"/>
    <property type="project" value="UniProtKB-KW"/>
</dbReference>
<dbReference type="Gene3D" id="1.10.530.10">
    <property type="match status" value="1"/>
</dbReference>
<accession>A0A1L7CZ74</accession>
<keyword evidence="3" id="KW-0378">Hydrolase</keyword>
<dbReference type="Pfam" id="PF07501">
    <property type="entry name" value="G5"/>
    <property type="match status" value="1"/>
</dbReference>
<dbReference type="Gene3D" id="2.20.230.10">
    <property type="entry name" value="Resuscitation-promoting factor rpfb"/>
    <property type="match status" value="1"/>
</dbReference>
<dbReference type="Pfam" id="PF06737">
    <property type="entry name" value="Transglycosylas"/>
    <property type="match status" value="1"/>
</dbReference>
<keyword evidence="7" id="KW-1185">Reference proteome</keyword>
<dbReference type="InterPro" id="IPR007137">
    <property type="entry name" value="DUF348"/>
</dbReference>
<dbReference type="SUPFAM" id="SSF53955">
    <property type="entry name" value="Lysozyme-like"/>
    <property type="match status" value="1"/>
</dbReference>
<dbReference type="Pfam" id="PF03990">
    <property type="entry name" value="DUF348"/>
    <property type="match status" value="3"/>
</dbReference>
<dbReference type="RefSeq" id="WP_281248679.1">
    <property type="nucleotide sequence ID" value="NZ_CP009248.1"/>
</dbReference>
<feature type="domain" description="G5" evidence="5">
    <location>
        <begin position="205"/>
        <end position="285"/>
    </location>
</feature>
<feature type="signal peptide" evidence="4">
    <location>
        <begin position="1"/>
        <end position="32"/>
    </location>
</feature>
<dbReference type="InterPro" id="IPR010618">
    <property type="entry name" value="RPF"/>
</dbReference>
<reference evidence="6 7" key="1">
    <citation type="submission" date="2014-08" db="EMBL/GenBank/DDBJ databases">
        <title>Complete genome sequence of Corynebacterium sphenisci CECT 5990(T) (=DSM 44792(T)), isolated from healthy wild penguins.</title>
        <authorList>
            <person name="Ruckert C."/>
            <person name="Albersmeier A."/>
            <person name="Winkler A."/>
            <person name="Kalinowski J."/>
        </authorList>
    </citation>
    <scope>NUCLEOTIDE SEQUENCE [LARGE SCALE GENOMIC DNA]</scope>
    <source>
        <strain evidence="6 7">DSM 44792</strain>
    </source>
</reference>
<proteinExistence type="inferred from homology"/>
<dbReference type="CDD" id="cd13925">
    <property type="entry name" value="RPF"/>
    <property type="match status" value="1"/>
</dbReference>
<dbReference type="Proteomes" id="UP000185469">
    <property type="component" value="Chromosome"/>
</dbReference>
<evidence type="ECO:0000313" key="7">
    <source>
        <dbReference type="Proteomes" id="UP000185469"/>
    </source>
</evidence>
<evidence type="ECO:0000313" key="6">
    <source>
        <dbReference type="EMBL" id="APT91185.1"/>
    </source>
</evidence>
<evidence type="ECO:0000256" key="4">
    <source>
        <dbReference type="SAM" id="SignalP"/>
    </source>
</evidence>
<dbReference type="InterPro" id="IPR023346">
    <property type="entry name" value="Lysozyme-like_dom_sf"/>
</dbReference>
<keyword evidence="2 4" id="KW-0732">Signal</keyword>
<evidence type="ECO:0000256" key="2">
    <source>
        <dbReference type="ARBA" id="ARBA00022729"/>
    </source>
</evidence>
<dbReference type="STRING" id="1437874.CSPHI_09355"/>
<organism evidence="6 7">
    <name type="scientific">Corynebacterium sphenisci DSM 44792</name>
    <dbReference type="NCBI Taxonomy" id="1437874"/>
    <lineage>
        <taxon>Bacteria</taxon>
        <taxon>Bacillati</taxon>
        <taxon>Actinomycetota</taxon>
        <taxon>Actinomycetes</taxon>
        <taxon>Mycobacteriales</taxon>
        <taxon>Corynebacteriaceae</taxon>
        <taxon>Corynebacterium</taxon>
    </lineage>
</organism>
<evidence type="ECO:0000256" key="3">
    <source>
        <dbReference type="ARBA" id="ARBA00022801"/>
    </source>
</evidence>
<dbReference type="SMART" id="SM01208">
    <property type="entry name" value="G5"/>
    <property type="match status" value="1"/>
</dbReference>
<dbReference type="PROSITE" id="PS51109">
    <property type="entry name" value="G5"/>
    <property type="match status" value="1"/>
</dbReference>
<gene>
    <name evidence="6" type="ORF">CSPHI_09355</name>
</gene>
<feature type="chain" id="PRO_5013267587" description="G5 domain-containing protein" evidence="4">
    <location>
        <begin position="33"/>
        <end position="374"/>
    </location>
</feature>
<dbReference type="KEGG" id="csph:CSPHI_09355"/>